<feature type="transmembrane region" description="Helical" evidence="1">
    <location>
        <begin position="114"/>
        <end position="134"/>
    </location>
</feature>
<proteinExistence type="predicted"/>
<name>A0A561VL43_ACTTI</name>
<dbReference type="AlphaFoldDB" id="A0A561VL43"/>
<keyword evidence="1" id="KW-0812">Transmembrane</keyword>
<feature type="transmembrane region" description="Helical" evidence="1">
    <location>
        <begin position="194"/>
        <end position="216"/>
    </location>
</feature>
<sequence>MWRIVRLVLVAAWLTAAVAAWWGAPREAAAERAVADVEAGRVVAYQWGDHWSDDAPDRWFSVPSLSSSTSQRSWYAWRTPDGRTHWTDTGGAPEVADRLRASGPESRSGDVTPLSTLINGIGLLFTVVFLGVILAGPAPLTGTRWYWFWLFALVPFGLGLLYWTFRDVPWTRPRQVPPPTPDGAEHRLRGFRGLIAAALVSAGVSLLLVLLTMLLGERWVPELLSP</sequence>
<accession>A0A561VL43</accession>
<evidence type="ECO:0000256" key="1">
    <source>
        <dbReference type="SAM" id="Phobius"/>
    </source>
</evidence>
<evidence type="ECO:0000313" key="3">
    <source>
        <dbReference type="Proteomes" id="UP000320239"/>
    </source>
</evidence>
<dbReference type="Proteomes" id="UP000320239">
    <property type="component" value="Unassembled WGS sequence"/>
</dbReference>
<evidence type="ECO:0000313" key="2">
    <source>
        <dbReference type="EMBL" id="TWG12333.1"/>
    </source>
</evidence>
<organism evidence="2 3">
    <name type="scientific">Actinoplanes teichomyceticus</name>
    <dbReference type="NCBI Taxonomy" id="1867"/>
    <lineage>
        <taxon>Bacteria</taxon>
        <taxon>Bacillati</taxon>
        <taxon>Actinomycetota</taxon>
        <taxon>Actinomycetes</taxon>
        <taxon>Micromonosporales</taxon>
        <taxon>Micromonosporaceae</taxon>
        <taxon>Actinoplanes</taxon>
    </lineage>
</organism>
<feature type="transmembrane region" description="Helical" evidence="1">
    <location>
        <begin position="146"/>
        <end position="165"/>
    </location>
</feature>
<dbReference type="OrthoDB" id="4775568at2"/>
<gene>
    <name evidence="2" type="ORF">FHX34_105200</name>
</gene>
<keyword evidence="3" id="KW-1185">Reference proteome</keyword>
<protein>
    <submittedName>
        <fullName evidence="2">Uncharacterized protein</fullName>
    </submittedName>
</protein>
<keyword evidence="1" id="KW-1133">Transmembrane helix</keyword>
<dbReference type="RefSeq" id="WP_122979052.1">
    <property type="nucleotide sequence ID" value="NZ_BOMX01000101.1"/>
</dbReference>
<reference evidence="2 3" key="1">
    <citation type="submission" date="2019-06" db="EMBL/GenBank/DDBJ databases">
        <title>Sequencing the genomes of 1000 actinobacteria strains.</title>
        <authorList>
            <person name="Klenk H.-P."/>
        </authorList>
    </citation>
    <scope>NUCLEOTIDE SEQUENCE [LARGE SCALE GENOMIC DNA]</scope>
    <source>
        <strain evidence="2 3">DSM 43866</strain>
    </source>
</reference>
<keyword evidence="1" id="KW-0472">Membrane</keyword>
<dbReference type="EMBL" id="VIWY01000005">
    <property type="protein sequence ID" value="TWG12333.1"/>
    <property type="molecule type" value="Genomic_DNA"/>
</dbReference>
<comment type="caution">
    <text evidence="2">The sequence shown here is derived from an EMBL/GenBank/DDBJ whole genome shotgun (WGS) entry which is preliminary data.</text>
</comment>